<name>F1Z0T4_9STRE</name>
<sequence>MKKWESMENKIFIAYSQLLSEIFDRKIKVTDIIEICGISRRTFYNYFSSTNDLHLQIIIFMQDEINLILNDNTIFENGTSKKVLNYLFSNKDLFFNIINYYPDIDKISNAFIKSTFQNYSEESFYVNLNRSMVIPTDYLFDVYVSIIQTIVFRWIKNYCTESSEEILLIINNATAHIKIGEALN</sequence>
<dbReference type="HOGENOM" id="CLU_087539_6_2_9"/>
<protein>
    <submittedName>
        <fullName evidence="2">Conserved domain protein</fullName>
    </submittedName>
</protein>
<evidence type="ECO:0000259" key="1">
    <source>
        <dbReference type="Pfam" id="PF14278"/>
    </source>
</evidence>
<dbReference type="EMBL" id="AEUT02000001">
    <property type="protein sequence ID" value="EGE54015.1"/>
    <property type="molecule type" value="Genomic_DNA"/>
</dbReference>
<dbReference type="SUPFAM" id="SSF46689">
    <property type="entry name" value="Homeodomain-like"/>
    <property type="match status" value="1"/>
</dbReference>
<dbReference type="AlphaFoldDB" id="F1Z0T4"/>
<accession>F1Z0T4</accession>
<evidence type="ECO:0000313" key="2">
    <source>
        <dbReference type="EMBL" id="EGE54015.1"/>
    </source>
</evidence>
<dbReference type="Proteomes" id="UP000003732">
    <property type="component" value="Unassembled WGS sequence"/>
</dbReference>
<dbReference type="InterPro" id="IPR039532">
    <property type="entry name" value="TetR_C_Firmicutes"/>
</dbReference>
<proteinExistence type="predicted"/>
<organism evidence="2 3">
    <name type="scientific">Streptococcus parauberis NCFD 2020</name>
    <dbReference type="NCBI Taxonomy" id="873447"/>
    <lineage>
        <taxon>Bacteria</taxon>
        <taxon>Bacillati</taxon>
        <taxon>Bacillota</taxon>
        <taxon>Bacilli</taxon>
        <taxon>Lactobacillales</taxon>
        <taxon>Streptococcaceae</taxon>
        <taxon>Streptococcus</taxon>
    </lineage>
</organism>
<dbReference type="Pfam" id="PF14278">
    <property type="entry name" value="TetR_C_8"/>
    <property type="match status" value="1"/>
</dbReference>
<comment type="caution">
    <text evidence="2">The sequence shown here is derived from an EMBL/GenBank/DDBJ whole genome shotgun (WGS) entry which is preliminary data.</text>
</comment>
<dbReference type="RefSeq" id="WP_003104194.1">
    <property type="nucleotide sequence ID" value="NZ_AEUT02000001.1"/>
</dbReference>
<feature type="domain" description="Transcriptional regulator TetR C-terminal Firmicutes type" evidence="1">
    <location>
        <begin position="81"/>
        <end position="172"/>
    </location>
</feature>
<evidence type="ECO:0000313" key="3">
    <source>
        <dbReference type="Proteomes" id="UP000003732"/>
    </source>
</evidence>
<gene>
    <name evidence="2" type="ORF">SPB_1928</name>
</gene>
<reference evidence="2 3" key="1">
    <citation type="submission" date="2011-02" db="EMBL/GenBank/DDBJ databases">
        <authorList>
            <person name="Stanhope M.J."/>
            <person name="Durkin A.S."/>
            <person name="Hostetler J."/>
            <person name="Kim M."/>
            <person name="Radune D."/>
            <person name="Singh I."/>
            <person name="Town C.D."/>
        </authorList>
    </citation>
    <scope>NUCLEOTIDE SEQUENCE [LARGE SCALE GENOMIC DNA]</scope>
    <source>
        <strain evidence="2 3">NCFD 2020</strain>
    </source>
</reference>
<dbReference type="GeneID" id="61421529"/>
<dbReference type="Gene3D" id="1.10.357.10">
    <property type="entry name" value="Tetracycline Repressor, domain 2"/>
    <property type="match status" value="1"/>
</dbReference>
<dbReference type="InterPro" id="IPR009057">
    <property type="entry name" value="Homeodomain-like_sf"/>
</dbReference>